<evidence type="ECO:0000313" key="2">
    <source>
        <dbReference type="EMBL" id="RZO24863.1"/>
    </source>
</evidence>
<proteinExistence type="predicted"/>
<accession>A0A520MUG0</accession>
<feature type="chain" id="PRO_5022185044" description="Glycine zipper family protein" evidence="1">
    <location>
        <begin position="23"/>
        <end position="346"/>
    </location>
</feature>
<name>A0A520MUG0_9GAMM</name>
<dbReference type="EMBL" id="SHBL01000002">
    <property type="protein sequence ID" value="RZO24863.1"/>
    <property type="molecule type" value="Genomic_DNA"/>
</dbReference>
<evidence type="ECO:0000256" key="1">
    <source>
        <dbReference type="SAM" id="SignalP"/>
    </source>
</evidence>
<organism evidence="2 3">
    <name type="scientific">SAR86 cluster bacterium</name>
    <dbReference type="NCBI Taxonomy" id="2030880"/>
    <lineage>
        <taxon>Bacteria</taxon>
        <taxon>Pseudomonadati</taxon>
        <taxon>Pseudomonadota</taxon>
        <taxon>Gammaproteobacteria</taxon>
        <taxon>SAR86 cluster</taxon>
    </lineage>
</organism>
<comment type="caution">
    <text evidence="2">The sequence shown here is derived from an EMBL/GenBank/DDBJ whole genome shotgun (WGS) entry which is preliminary data.</text>
</comment>
<feature type="signal peptide" evidence="1">
    <location>
        <begin position="1"/>
        <end position="22"/>
    </location>
</feature>
<evidence type="ECO:0008006" key="4">
    <source>
        <dbReference type="Google" id="ProtNLM"/>
    </source>
</evidence>
<dbReference type="Proteomes" id="UP000320146">
    <property type="component" value="Unassembled WGS sequence"/>
</dbReference>
<reference evidence="2 3" key="1">
    <citation type="submission" date="2019-02" db="EMBL/GenBank/DDBJ databases">
        <title>Prokaryotic population dynamics and viral predation in marine succession experiment using metagenomics: the confinement effect.</title>
        <authorList>
            <person name="Haro-Moreno J.M."/>
            <person name="Rodriguez-Valera F."/>
            <person name="Lopez-Perez M."/>
        </authorList>
    </citation>
    <scope>NUCLEOTIDE SEQUENCE [LARGE SCALE GENOMIC DNA]</scope>
    <source>
        <strain evidence="2">MED-G166</strain>
    </source>
</reference>
<keyword evidence="1" id="KW-0732">Signal</keyword>
<evidence type="ECO:0000313" key="3">
    <source>
        <dbReference type="Proteomes" id="UP000320146"/>
    </source>
</evidence>
<protein>
    <recommendedName>
        <fullName evidence="4">Glycine zipper family protein</fullName>
    </recommendedName>
</protein>
<sequence>MFGLSYMRYFCLFLILFLSACAPTPVKRTPANSISEAEAIANRDDLTPMEQRQLLLSTPYVIELLPSFEGVVFSNEQSDIGTDIKECVDFGLTYDVNHNQFVQEYIAQKELEAGGAEEVVASSAAAVGAGALAAGILAIAILGPIAGSLGAGTGTIVGLGTTAAAGVASSLAATIGPVVLLGAIAAESEKASIEENVAADSSIKAFVLKSSVIKCLTEKGYSFDIYASLVLSNGANIGSINDEQAVQFFEIYGDLAVAEYETIINDIDPYTTLESDYYYTMSDYEKTSLKAYLKYLKESKQPLRVMNKDVAIEASKITQQEAFVFWDPLSQRFIFTEQQRIRATLD</sequence>
<gene>
    <name evidence="2" type="ORF">EVA99_00395</name>
</gene>
<dbReference type="AlphaFoldDB" id="A0A520MUG0"/>